<evidence type="ECO:0000313" key="9">
    <source>
        <dbReference type="EMBL" id="MDW8802032.1"/>
    </source>
</evidence>
<keyword evidence="4" id="KW-0309">Germination</keyword>
<evidence type="ECO:0000256" key="2">
    <source>
        <dbReference type="ARBA" id="ARBA00007998"/>
    </source>
</evidence>
<proteinExistence type="inferred from homology"/>
<gene>
    <name evidence="9" type="ORF">P8V03_12815</name>
</gene>
<name>A0ABU4JV96_9CLOT</name>
<organism evidence="9 10">
    <name type="scientific">Clostridium tanneri</name>
    <dbReference type="NCBI Taxonomy" id="3037988"/>
    <lineage>
        <taxon>Bacteria</taxon>
        <taxon>Bacillati</taxon>
        <taxon>Bacillota</taxon>
        <taxon>Clostridia</taxon>
        <taxon>Eubacteriales</taxon>
        <taxon>Clostridiaceae</taxon>
        <taxon>Clostridium</taxon>
    </lineage>
</organism>
<keyword evidence="3" id="KW-0813">Transport</keyword>
<feature type="transmembrane region" description="Helical" evidence="8">
    <location>
        <begin position="115"/>
        <end position="130"/>
    </location>
</feature>
<dbReference type="EMBL" id="JARUJP010000015">
    <property type="protein sequence ID" value="MDW8802032.1"/>
    <property type="molecule type" value="Genomic_DNA"/>
</dbReference>
<keyword evidence="5 8" id="KW-0812">Transmembrane</keyword>
<feature type="transmembrane region" description="Helical" evidence="8">
    <location>
        <begin position="37"/>
        <end position="58"/>
    </location>
</feature>
<keyword evidence="7 8" id="KW-0472">Membrane</keyword>
<comment type="caution">
    <text evidence="9">The sequence shown here is derived from an EMBL/GenBank/DDBJ whole genome shotgun (WGS) entry which is preliminary data.</text>
</comment>
<feature type="transmembrane region" description="Helical" evidence="8">
    <location>
        <begin position="137"/>
        <end position="158"/>
    </location>
</feature>
<dbReference type="PANTHER" id="PTHR34975">
    <property type="entry name" value="SPORE GERMINATION PROTEIN A2"/>
    <property type="match status" value="1"/>
</dbReference>
<evidence type="ECO:0000256" key="3">
    <source>
        <dbReference type="ARBA" id="ARBA00022448"/>
    </source>
</evidence>
<feature type="transmembrane region" description="Helical" evidence="8">
    <location>
        <begin position="266"/>
        <end position="288"/>
    </location>
</feature>
<evidence type="ECO:0000256" key="8">
    <source>
        <dbReference type="SAM" id="Phobius"/>
    </source>
</evidence>
<dbReference type="Pfam" id="PF03845">
    <property type="entry name" value="Spore_permease"/>
    <property type="match status" value="1"/>
</dbReference>
<dbReference type="InterPro" id="IPR004761">
    <property type="entry name" value="Spore_GerAB"/>
</dbReference>
<evidence type="ECO:0000256" key="4">
    <source>
        <dbReference type="ARBA" id="ARBA00022544"/>
    </source>
</evidence>
<feature type="transmembrane region" description="Helical" evidence="8">
    <location>
        <begin position="331"/>
        <end position="355"/>
    </location>
</feature>
<reference evidence="9 10" key="1">
    <citation type="submission" date="2023-04" db="EMBL/GenBank/DDBJ databases">
        <title>Clostridium tannerae sp. nov., isolated from the fecal material of an alpaca.</title>
        <authorList>
            <person name="Miller S."/>
            <person name="Hendry M."/>
            <person name="King J."/>
            <person name="Sankaranarayanan K."/>
            <person name="Lawson P.A."/>
        </authorList>
    </citation>
    <scope>NUCLEOTIDE SEQUENCE [LARGE SCALE GENOMIC DNA]</scope>
    <source>
        <strain evidence="9 10">A1-XYC3</strain>
    </source>
</reference>
<sequence length="361" mass="40952">MDKISHKHLLFIICASGIVSLKTYPGIFMKNAGRDSWLVVAAAGLIIIISCDYVMKVWSKKKCSSLKEVFEGALGKRVGNLFLFLFAIMLFITMVECAAVETSVIHTNLFIESPQWYILFFVSLPGLYIIKKGKNAAIVVIMIAIVISIINGINLYFLTAPFKDYRRLFPIMENGITYGFILAVIKVIGLYSSIFIAIAYLKEIKSTKNLRRCAFISSAFVVQMIIASTNGIITTFAIERGNLLVYPKLIQTQLISYFGFIASGEFYVIFQVLAGWFAKYIVTFFALINVLKELKAEKLYNMDFLPYSITLVVYAVAYYESENLIRLFNFLNFYSFLCLVGYLIMPLAIFSIFALRRKNKS</sequence>
<keyword evidence="10" id="KW-1185">Reference proteome</keyword>
<dbReference type="NCBIfam" id="TIGR00912">
    <property type="entry name" value="2A0309"/>
    <property type="match status" value="1"/>
</dbReference>
<feature type="transmembrane region" description="Helical" evidence="8">
    <location>
        <begin position="78"/>
        <end position="95"/>
    </location>
</feature>
<evidence type="ECO:0000313" key="10">
    <source>
        <dbReference type="Proteomes" id="UP001281656"/>
    </source>
</evidence>
<dbReference type="RefSeq" id="WP_261672757.1">
    <property type="nucleotide sequence ID" value="NZ_JARUJP010000015.1"/>
</dbReference>
<evidence type="ECO:0000256" key="5">
    <source>
        <dbReference type="ARBA" id="ARBA00022692"/>
    </source>
</evidence>
<comment type="similarity">
    <text evidence="2">Belongs to the amino acid-polyamine-organocation (APC) superfamily. Spore germination protein (SGP) (TC 2.A.3.9) family.</text>
</comment>
<feature type="transmembrane region" description="Helical" evidence="8">
    <location>
        <begin position="213"/>
        <end position="238"/>
    </location>
</feature>
<keyword evidence="6 8" id="KW-1133">Transmembrane helix</keyword>
<evidence type="ECO:0000256" key="6">
    <source>
        <dbReference type="ARBA" id="ARBA00022989"/>
    </source>
</evidence>
<protein>
    <submittedName>
        <fullName evidence="9">Endospore germination permease</fullName>
    </submittedName>
</protein>
<evidence type="ECO:0000256" key="7">
    <source>
        <dbReference type="ARBA" id="ARBA00023136"/>
    </source>
</evidence>
<feature type="transmembrane region" description="Helical" evidence="8">
    <location>
        <begin position="300"/>
        <end position="319"/>
    </location>
</feature>
<evidence type="ECO:0000256" key="1">
    <source>
        <dbReference type="ARBA" id="ARBA00004141"/>
    </source>
</evidence>
<accession>A0ABU4JV96</accession>
<feature type="transmembrane region" description="Helical" evidence="8">
    <location>
        <begin position="178"/>
        <end position="201"/>
    </location>
</feature>
<dbReference type="PANTHER" id="PTHR34975:SF2">
    <property type="entry name" value="SPORE GERMINATION PROTEIN A2"/>
    <property type="match status" value="1"/>
</dbReference>
<comment type="subcellular location">
    <subcellularLocation>
        <location evidence="1">Membrane</location>
        <topology evidence="1">Multi-pass membrane protein</topology>
    </subcellularLocation>
</comment>
<dbReference type="Proteomes" id="UP001281656">
    <property type="component" value="Unassembled WGS sequence"/>
</dbReference>